<feature type="non-terminal residue" evidence="1">
    <location>
        <position position="1"/>
    </location>
</feature>
<evidence type="ECO:0000313" key="1">
    <source>
        <dbReference type="EMBL" id="CAG8846489.1"/>
    </source>
</evidence>
<comment type="caution">
    <text evidence="1">The sequence shown here is derived from an EMBL/GenBank/DDBJ whole genome shotgun (WGS) entry which is preliminary data.</text>
</comment>
<proteinExistence type="predicted"/>
<evidence type="ECO:0000313" key="2">
    <source>
        <dbReference type="Proteomes" id="UP000789901"/>
    </source>
</evidence>
<reference evidence="1 2" key="1">
    <citation type="submission" date="2021-06" db="EMBL/GenBank/DDBJ databases">
        <authorList>
            <person name="Kallberg Y."/>
            <person name="Tangrot J."/>
            <person name="Rosling A."/>
        </authorList>
    </citation>
    <scope>NUCLEOTIDE SEQUENCE [LARGE SCALE GENOMIC DNA]</scope>
    <source>
        <strain evidence="1 2">120-4 pot B 10/14</strain>
    </source>
</reference>
<name>A0ABN7X3B9_GIGMA</name>
<gene>
    <name evidence="1" type="ORF">GMARGA_LOCUS38187</name>
</gene>
<feature type="non-terminal residue" evidence="1">
    <location>
        <position position="46"/>
    </location>
</feature>
<dbReference type="EMBL" id="CAJVQB010083768">
    <property type="protein sequence ID" value="CAG8846489.1"/>
    <property type="molecule type" value="Genomic_DNA"/>
</dbReference>
<keyword evidence="2" id="KW-1185">Reference proteome</keyword>
<dbReference type="Proteomes" id="UP000789901">
    <property type="component" value="Unassembled WGS sequence"/>
</dbReference>
<organism evidence="1 2">
    <name type="scientific">Gigaspora margarita</name>
    <dbReference type="NCBI Taxonomy" id="4874"/>
    <lineage>
        <taxon>Eukaryota</taxon>
        <taxon>Fungi</taxon>
        <taxon>Fungi incertae sedis</taxon>
        <taxon>Mucoromycota</taxon>
        <taxon>Glomeromycotina</taxon>
        <taxon>Glomeromycetes</taxon>
        <taxon>Diversisporales</taxon>
        <taxon>Gigasporaceae</taxon>
        <taxon>Gigaspora</taxon>
    </lineage>
</organism>
<protein>
    <submittedName>
        <fullName evidence="1">36428_t:CDS:1</fullName>
    </submittedName>
</protein>
<accession>A0ABN7X3B9</accession>
<sequence length="46" mass="5243">ESDKEFSSRLDFGIGRFASEVDEARIDLFLLLLNKLCKLVNQVGQK</sequence>